<dbReference type="InterPro" id="IPR036388">
    <property type="entry name" value="WH-like_DNA-bd_sf"/>
</dbReference>
<protein>
    <submittedName>
        <fullName evidence="5">MarR family transcriptional regulator</fullName>
    </submittedName>
</protein>
<dbReference type="PROSITE" id="PS50995">
    <property type="entry name" value="HTH_MARR_2"/>
    <property type="match status" value="1"/>
</dbReference>
<dbReference type="SMART" id="SM00347">
    <property type="entry name" value="HTH_MARR"/>
    <property type="match status" value="1"/>
</dbReference>
<dbReference type="InterPro" id="IPR039422">
    <property type="entry name" value="MarR/SlyA-like"/>
</dbReference>
<dbReference type="InterPro" id="IPR036390">
    <property type="entry name" value="WH_DNA-bd_sf"/>
</dbReference>
<dbReference type="EMBL" id="BAAAFZ010000008">
    <property type="protein sequence ID" value="GAA0573212.1"/>
    <property type="molecule type" value="Genomic_DNA"/>
</dbReference>
<sequence>MSPPPPDGAAAVDAETLLADAPAGHKRELRLWLRMLACANLIEGEVRRRLRLSFGTTLPRFDLLAQLERAGPAGLTLGEVSRRMMVSNGNVTGIAARLVAEGLVARRANPADRRAGTLSLTPRGRREFARQSAAHEEWIAELLAGLTSADQAALHRLLGRAKGGARSAIGGEPA</sequence>
<accession>A0ABN1ESC1</accession>
<evidence type="ECO:0000256" key="3">
    <source>
        <dbReference type="ARBA" id="ARBA00023163"/>
    </source>
</evidence>
<keyword evidence="1" id="KW-0805">Transcription regulation</keyword>
<organism evidence="5 6">
    <name type="scientific">Craurococcus roseus</name>
    <dbReference type="NCBI Taxonomy" id="77585"/>
    <lineage>
        <taxon>Bacteria</taxon>
        <taxon>Pseudomonadati</taxon>
        <taxon>Pseudomonadota</taxon>
        <taxon>Alphaproteobacteria</taxon>
        <taxon>Acetobacterales</taxon>
        <taxon>Acetobacteraceae</taxon>
        <taxon>Craurococcus</taxon>
    </lineage>
</organism>
<gene>
    <name evidence="5" type="ORF">GCM10009416_09850</name>
</gene>
<dbReference type="PROSITE" id="PS01117">
    <property type="entry name" value="HTH_MARR_1"/>
    <property type="match status" value="1"/>
</dbReference>
<keyword evidence="2" id="KW-0238">DNA-binding</keyword>
<dbReference type="PRINTS" id="PR00598">
    <property type="entry name" value="HTHMARR"/>
</dbReference>
<dbReference type="SUPFAM" id="SSF46785">
    <property type="entry name" value="Winged helix' DNA-binding domain"/>
    <property type="match status" value="1"/>
</dbReference>
<dbReference type="Proteomes" id="UP001501588">
    <property type="component" value="Unassembled WGS sequence"/>
</dbReference>
<reference evidence="5 6" key="1">
    <citation type="journal article" date="2019" name="Int. J. Syst. Evol. Microbiol.">
        <title>The Global Catalogue of Microorganisms (GCM) 10K type strain sequencing project: providing services to taxonomists for standard genome sequencing and annotation.</title>
        <authorList>
            <consortium name="The Broad Institute Genomics Platform"/>
            <consortium name="The Broad Institute Genome Sequencing Center for Infectious Disease"/>
            <person name="Wu L."/>
            <person name="Ma J."/>
        </authorList>
    </citation>
    <scope>NUCLEOTIDE SEQUENCE [LARGE SCALE GENOMIC DNA]</scope>
    <source>
        <strain evidence="5 6">JCM 9933</strain>
    </source>
</reference>
<evidence type="ECO:0000313" key="6">
    <source>
        <dbReference type="Proteomes" id="UP001501588"/>
    </source>
</evidence>
<dbReference type="InterPro" id="IPR000835">
    <property type="entry name" value="HTH_MarR-typ"/>
</dbReference>
<evidence type="ECO:0000313" key="5">
    <source>
        <dbReference type="EMBL" id="GAA0573212.1"/>
    </source>
</evidence>
<evidence type="ECO:0000256" key="2">
    <source>
        <dbReference type="ARBA" id="ARBA00023125"/>
    </source>
</evidence>
<dbReference type="Gene3D" id="1.10.10.10">
    <property type="entry name" value="Winged helix-like DNA-binding domain superfamily/Winged helix DNA-binding domain"/>
    <property type="match status" value="1"/>
</dbReference>
<keyword evidence="6" id="KW-1185">Reference proteome</keyword>
<keyword evidence="3" id="KW-0804">Transcription</keyword>
<evidence type="ECO:0000259" key="4">
    <source>
        <dbReference type="PROSITE" id="PS50995"/>
    </source>
</evidence>
<dbReference type="PANTHER" id="PTHR33164">
    <property type="entry name" value="TRANSCRIPTIONAL REGULATOR, MARR FAMILY"/>
    <property type="match status" value="1"/>
</dbReference>
<evidence type="ECO:0000256" key="1">
    <source>
        <dbReference type="ARBA" id="ARBA00023015"/>
    </source>
</evidence>
<dbReference type="RefSeq" id="WP_343894043.1">
    <property type="nucleotide sequence ID" value="NZ_BAAAFZ010000008.1"/>
</dbReference>
<dbReference type="InterPro" id="IPR023187">
    <property type="entry name" value="Tscrpt_reg_MarR-type_CS"/>
</dbReference>
<comment type="caution">
    <text evidence="5">The sequence shown here is derived from an EMBL/GenBank/DDBJ whole genome shotgun (WGS) entry which is preliminary data.</text>
</comment>
<dbReference type="PANTHER" id="PTHR33164:SF43">
    <property type="entry name" value="HTH-TYPE TRANSCRIPTIONAL REPRESSOR YETL"/>
    <property type="match status" value="1"/>
</dbReference>
<feature type="domain" description="HTH marR-type" evidence="4">
    <location>
        <begin position="28"/>
        <end position="163"/>
    </location>
</feature>
<name>A0ABN1ESC1_9PROT</name>
<proteinExistence type="predicted"/>
<dbReference type="Pfam" id="PF12802">
    <property type="entry name" value="MarR_2"/>
    <property type="match status" value="1"/>
</dbReference>